<reference evidence="1 2" key="1">
    <citation type="submission" date="2019-07" db="EMBL/GenBank/DDBJ databases">
        <title>Whole genome shotgun sequence of Vibrio superstes NBRC 103154.</title>
        <authorList>
            <person name="Hosoyama A."/>
            <person name="Uohara A."/>
            <person name="Ohji S."/>
            <person name="Ichikawa N."/>
        </authorList>
    </citation>
    <scope>NUCLEOTIDE SEQUENCE [LARGE SCALE GENOMIC DNA]</scope>
    <source>
        <strain evidence="1 2">NBRC 103154</strain>
    </source>
</reference>
<dbReference type="RefSeq" id="WP_119010071.1">
    <property type="nucleotide sequence ID" value="NZ_BJXK01000007.1"/>
</dbReference>
<proteinExistence type="predicted"/>
<evidence type="ECO:0000313" key="1">
    <source>
        <dbReference type="EMBL" id="GEM79906.1"/>
    </source>
</evidence>
<gene>
    <name evidence="1" type="ORF">VSU01S_21510</name>
</gene>
<accession>A0A511QSR8</accession>
<sequence length="156" mass="17388">MPNNNLPSSVITILKQTLYDGLPIFIHPSMGPSKTHFVEATDCVNLRFGTSTSEGRFNLLPQSTKEACPSLINAGFELWHENTLVGLFVVTINDMAHEGNNYKVIASMCMHLEPEYRSYTLSAYTQGLIESEVEKAWKSNSGDDSLRVMTYMSPCC</sequence>
<evidence type="ECO:0000313" key="2">
    <source>
        <dbReference type="Proteomes" id="UP000321113"/>
    </source>
</evidence>
<dbReference type="EMBL" id="BJXK01000007">
    <property type="protein sequence ID" value="GEM79906.1"/>
    <property type="molecule type" value="Genomic_DNA"/>
</dbReference>
<comment type="caution">
    <text evidence="1">The sequence shown here is derived from an EMBL/GenBank/DDBJ whole genome shotgun (WGS) entry which is preliminary data.</text>
</comment>
<name>A0A511QSR8_9VIBR</name>
<keyword evidence="2" id="KW-1185">Reference proteome</keyword>
<dbReference type="AlphaFoldDB" id="A0A511QSR8"/>
<protein>
    <submittedName>
        <fullName evidence="1">Uncharacterized protein</fullName>
    </submittedName>
</protein>
<dbReference type="Proteomes" id="UP000321113">
    <property type="component" value="Unassembled WGS sequence"/>
</dbReference>
<organism evidence="1 2">
    <name type="scientific">Vibrio superstes NBRC 103154</name>
    <dbReference type="NCBI Taxonomy" id="1219062"/>
    <lineage>
        <taxon>Bacteria</taxon>
        <taxon>Pseudomonadati</taxon>
        <taxon>Pseudomonadota</taxon>
        <taxon>Gammaproteobacteria</taxon>
        <taxon>Vibrionales</taxon>
        <taxon>Vibrionaceae</taxon>
        <taxon>Vibrio</taxon>
    </lineage>
</organism>